<evidence type="ECO:0000259" key="3">
    <source>
        <dbReference type="Pfam" id="PF09607"/>
    </source>
</evidence>
<dbReference type="SUPFAM" id="SSF46689">
    <property type="entry name" value="Homeodomain-like"/>
    <property type="match status" value="2"/>
</dbReference>
<evidence type="ECO:0000259" key="2">
    <source>
        <dbReference type="Pfam" id="PF03221"/>
    </source>
</evidence>
<accession>A0A0L8HXD2</accession>
<keyword evidence="1" id="KW-0238">DNA-binding</keyword>
<dbReference type="InterPro" id="IPR018586">
    <property type="entry name" value="Brinker_DNA-bd"/>
</dbReference>
<dbReference type="InterPro" id="IPR006600">
    <property type="entry name" value="HTH_CenpB_DNA-bd_dom"/>
</dbReference>
<dbReference type="InterPro" id="IPR009057">
    <property type="entry name" value="Homeodomain-like_sf"/>
</dbReference>
<dbReference type="GO" id="GO:0003677">
    <property type="term" value="F:DNA binding"/>
    <property type="evidence" value="ECO:0007669"/>
    <property type="project" value="UniProtKB-KW"/>
</dbReference>
<gene>
    <name evidence="4" type="ORF">OCBIM_22003325mg</name>
</gene>
<proteinExistence type="predicted"/>
<sequence>MENTRRKEYDATFKLKVINLAVEGNRAAARKLGITEPMVRRWRRQQEELSQCKKTTKAFRGNHSRWSELENFLEDWLNTRRASSCSVSTVQIRLKAKTIATEMKIEDFRAEGGVTVACVDGDGVGDAAVLEVLPVLVSTEELDGFGHHKSNISAARPQQFGAVRQVY</sequence>
<dbReference type="Gene3D" id="1.10.10.60">
    <property type="entry name" value="Homeodomain-like"/>
    <property type="match status" value="2"/>
</dbReference>
<name>A0A0L8HXD2_OCTBM</name>
<dbReference type="Pfam" id="PF09607">
    <property type="entry name" value="BrkDBD"/>
    <property type="match status" value="1"/>
</dbReference>
<organism evidence="4">
    <name type="scientific">Octopus bimaculoides</name>
    <name type="common">California two-spotted octopus</name>
    <dbReference type="NCBI Taxonomy" id="37653"/>
    <lineage>
        <taxon>Eukaryota</taxon>
        <taxon>Metazoa</taxon>
        <taxon>Spiralia</taxon>
        <taxon>Lophotrochozoa</taxon>
        <taxon>Mollusca</taxon>
        <taxon>Cephalopoda</taxon>
        <taxon>Coleoidea</taxon>
        <taxon>Octopodiformes</taxon>
        <taxon>Octopoda</taxon>
        <taxon>Incirrata</taxon>
        <taxon>Octopodidae</taxon>
        <taxon>Octopus</taxon>
    </lineage>
</organism>
<evidence type="ECO:0000313" key="4">
    <source>
        <dbReference type="EMBL" id="KOF93867.1"/>
    </source>
</evidence>
<evidence type="ECO:0008006" key="5">
    <source>
        <dbReference type="Google" id="ProtNLM"/>
    </source>
</evidence>
<dbReference type="Pfam" id="PF03221">
    <property type="entry name" value="HTH_Tnp_Tc5"/>
    <property type="match status" value="1"/>
</dbReference>
<feature type="domain" description="Brinker DNA-binding" evidence="3">
    <location>
        <begin position="6"/>
        <end position="50"/>
    </location>
</feature>
<dbReference type="STRING" id="37653.A0A0L8HXD2"/>
<dbReference type="AlphaFoldDB" id="A0A0L8HXD2"/>
<reference evidence="4" key="1">
    <citation type="submission" date="2015-07" db="EMBL/GenBank/DDBJ databases">
        <title>MeaNS - Measles Nucleotide Surveillance Program.</title>
        <authorList>
            <person name="Tran T."/>
            <person name="Druce J."/>
        </authorList>
    </citation>
    <scope>NUCLEOTIDE SEQUENCE</scope>
    <source>
        <strain evidence="4">UCB-OBI-ISO-001</strain>
        <tissue evidence="4">Gonad</tissue>
    </source>
</reference>
<dbReference type="EMBL" id="KQ417080">
    <property type="protein sequence ID" value="KOF93867.1"/>
    <property type="molecule type" value="Genomic_DNA"/>
</dbReference>
<feature type="domain" description="HTH CENPB-type" evidence="2">
    <location>
        <begin position="66"/>
        <end position="110"/>
    </location>
</feature>
<protein>
    <recommendedName>
        <fullName evidence="5">HTH psq-type domain-containing protein</fullName>
    </recommendedName>
</protein>
<evidence type="ECO:0000256" key="1">
    <source>
        <dbReference type="ARBA" id="ARBA00023125"/>
    </source>
</evidence>